<dbReference type="AlphaFoldDB" id="A0A2I0JLN5"/>
<name>A0A2I0JLN5_PUNGR</name>
<evidence type="ECO:0000313" key="2">
    <source>
        <dbReference type="EMBL" id="PKI57189.1"/>
    </source>
</evidence>
<sequence>MNEPFTGALKQPRRHPVGSIGIVRFVCPHGIRLLESSLGRLRMPTCNRGKYTYAAPSHGLPTPGDTPVTGKERYTGSHLPENSSRSLSSYFDEGGFRLICTPHETEDRGNRTNRSTSTHASPPRSSDTPGQIGPSPLHTHHRQHATTSPGEGHIRFQERLSPKRHPPRERQCTIGNGDRTRHPAQITKTGASPSNIHAEATLVTHTPELNRRRRFLPQARCTSRHPIRALCNGLQDKKSKEEGGLSWSHSGPSRLFRSILVTFESIPVIQVYSGHIRIHPGHSGPSWSHSAPSDHSGPSGLNFGHSGPSGRSGSFGLIFTRSDPSDLNSGHSGPSNLNFGHSDPSGLNPGHLGSIRSKFRSFESIRSKFRSFGSIRSKFRSFGSIPVTFRSILVHAFESIPVIQVYPGSCIRVYPGHIQVYPDSCIRVYPGHSGPSWFMHSGLSRSHSGLSWSHSGPFRSFRSILITFGSIPVIQVYHGSFGSIPALNSSFRSIPAPSDPSWL</sequence>
<accession>A0A2I0JLN5</accession>
<protein>
    <submittedName>
        <fullName evidence="2">Uncharacterized protein</fullName>
    </submittedName>
</protein>
<proteinExistence type="predicted"/>
<organism evidence="2 3">
    <name type="scientific">Punica granatum</name>
    <name type="common">Pomegranate</name>
    <dbReference type="NCBI Taxonomy" id="22663"/>
    <lineage>
        <taxon>Eukaryota</taxon>
        <taxon>Viridiplantae</taxon>
        <taxon>Streptophyta</taxon>
        <taxon>Embryophyta</taxon>
        <taxon>Tracheophyta</taxon>
        <taxon>Spermatophyta</taxon>
        <taxon>Magnoliopsida</taxon>
        <taxon>eudicotyledons</taxon>
        <taxon>Gunneridae</taxon>
        <taxon>Pentapetalae</taxon>
        <taxon>rosids</taxon>
        <taxon>malvids</taxon>
        <taxon>Myrtales</taxon>
        <taxon>Lythraceae</taxon>
        <taxon>Punica</taxon>
    </lineage>
</organism>
<evidence type="ECO:0000256" key="1">
    <source>
        <dbReference type="SAM" id="MobiDB-lite"/>
    </source>
</evidence>
<dbReference type="EMBL" id="PGOL01001531">
    <property type="protein sequence ID" value="PKI57189.1"/>
    <property type="molecule type" value="Genomic_DNA"/>
</dbReference>
<evidence type="ECO:0000313" key="3">
    <source>
        <dbReference type="Proteomes" id="UP000233551"/>
    </source>
</evidence>
<gene>
    <name evidence="2" type="ORF">CRG98_022479</name>
</gene>
<comment type="caution">
    <text evidence="2">The sequence shown here is derived from an EMBL/GenBank/DDBJ whole genome shotgun (WGS) entry which is preliminary data.</text>
</comment>
<feature type="compositionally biased region" description="Polar residues" evidence="1">
    <location>
        <begin position="112"/>
        <end position="129"/>
    </location>
</feature>
<keyword evidence="3" id="KW-1185">Reference proteome</keyword>
<feature type="region of interest" description="Disordered" evidence="1">
    <location>
        <begin position="102"/>
        <end position="191"/>
    </location>
</feature>
<dbReference type="Proteomes" id="UP000233551">
    <property type="component" value="Unassembled WGS sequence"/>
</dbReference>
<feature type="compositionally biased region" description="Basic and acidic residues" evidence="1">
    <location>
        <begin position="152"/>
        <end position="161"/>
    </location>
</feature>
<feature type="compositionally biased region" description="Low complexity" evidence="1">
    <location>
        <begin position="283"/>
        <end position="293"/>
    </location>
</feature>
<feature type="region of interest" description="Disordered" evidence="1">
    <location>
        <begin position="54"/>
        <end position="88"/>
    </location>
</feature>
<reference evidence="2 3" key="1">
    <citation type="submission" date="2017-11" db="EMBL/GenBank/DDBJ databases">
        <title>De-novo sequencing of pomegranate (Punica granatum L.) genome.</title>
        <authorList>
            <person name="Akparov Z."/>
            <person name="Amiraslanov A."/>
            <person name="Hajiyeva S."/>
            <person name="Abbasov M."/>
            <person name="Kaur K."/>
            <person name="Hamwieh A."/>
            <person name="Solovyev V."/>
            <person name="Salamov A."/>
            <person name="Braich B."/>
            <person name="Kosarev P."/>
            <person name="Mahmoud A."/>
            <person name="Hajiyev E."/>
            <person name="Babayeva S."/>
            <person name="Izzatullayeva V."/>
            <person name="Mammadov A."/>
            <person name="Mammadov A."/>
            <person name="Sharifova S."/>
            <person name="Ojaghi J."/>
            <person name="Eynullazada K."/>
            <person name="Bayramov B."/>
            <person name="Abdulazimova A."/>
            <person name="Shahmuradov I."/>
        </authorList>
    </citation>
    <scope>NUCLEOTIDE SEQUENCE [LARGE SCALE GENOMIC DNA]</scope>
    <source>
        <strain evidence="3">cv. AG2017</strain>
        <tissue evidence="2">Leaf</tissue>
    </source>
</reference>
<feature type="region of interest" description="Disordered" evidence="1">
    <location>
        <begin position="283"/>
        <end position="306"/>
    </location>
</feature>